<sequence>MHTNPRRGLARRFAAGLLAAALGLGGSLAQAATTLNLSYNGAADSEKNLVHLFASNLKRLAEEKSGGELQFKLYPNSMLGEEEQRMEQVMTGPGLNIASFAGIAPLFPEIYVSATPFMFKDAAAAHAFFDSGSYWQAAREAFRERTGTELLAVVEEGGFLNFTNGKKPIHGPADFQGLRFRAMDPSQVALYEAFGASGTPIPWTELYMGLRTGVADGQMNPTSYIILGSLYQVQKYLTLANIQYSDQFLVANGDLLASLPAKERQALLDAAAEATRLNREAVAAQQERDLAFLKEKGMQIIQPSADDLAAFREKGQPSYLAWLKTQDIEPRWTEMAFRDAGLATAP</sequence>
<dbReference type="InterPro" id="IPR018389">
    <property type="entry name" value="DctP_fam"/>
</dbReference>
<dbReference type="PROSITE" id="PS51318">
    <property type="entry name" value="TAT"/>
    <property type="match status" value="1"/>
</dbReference>
<dbReference type="EMBL" id="NFFZ01000008">
    <property type="protein sequence ID" value="OTI60896.1"/>
    <property type="molecule type" value="Genomic_DNA"/>
</dbReference>
<gene>
    <name evidence="5" type="ORF">CAZ10_17610</name>
    <name evidence="3" type="ORF">GNQ48_05420</name>
    <name evidence="4" type="ORF">GUL26_01245</name>
</gene>
<feature type="chain" id="PRO_5015028565" evidence="2">
    <location>
        <begin position="32"/>
        <end position="346"/>
    </location>
</feature>
<dbReference type="RefSeq" id="WP_003105399.1">
    <property type="nucleotide sequence ID" value="NZ_BBQK01000039.1"/>
</dbReference>
<reference evidence="3 7" key="2">
    <citation type="submission" date="2019-11" db="EMBL/GenBank/DDBJ databases">
        <title>Genomes of ocular Pseudomonas aeruginosa isolates.</title>
        <authorList>
            <person name="Khan M."/>
            <person name="Rice S.A."/>
            <person name="Willcox M.D.P."/>
            <person name="Stapleton F."/>
        </authorList>
    </citation>
    <scope>NUCLEOTIDE SEQUENCE [LARGE SCALE GENOMIC DNA]</scope>
    <source>
        <strain evidence="3 7">PA221</strain>
    </source>
</reference>
<dbReference type="InterPro" id="IPR006311">
    <property type="entry name" value="TAT_signal"/>
</dbReference>
<dbReference type="Proteomes" id="UP000433532">
    <property type="component" value="Unassembled WGS sequence"/>
</dbReference>
<evidence type="ECO:0000256" key="2">
    <source>
        <dbReference type="SAM" id="SignalP"/>
    </source>
</evidence>
<name>A0A080VR31_PSEAI</name>
<protein>
    <submittedName>
        <fullName evidence="5">TRAP transporter substrate-binding protein DctP</fullName>
    </submittedName>
</protein>
<evidence type="ECO:0000313" key="4">
    <source>
        <dbReference type="EMBL" id="MZZ10862.1"/>
    </source>
</evidence>
<dbReference type="PANTHER" id="PTHR33376:SF18">
    <property type="entry name" value="2,3-DIKETO-L-GULONATE-BINDING PERIPLASMIC PROTEIN YIAO"/>
    <property type="match status" value="1"/>
</dbReference>
<evidence type="ECO:0000313" key="5">
    <source>
        <dbReference type="EMBL" id="OTI60896.1"/>
    </source>
</evidence>
<dbReference type="Pfam" id="PF03480">
    <property type="entry name" value="DctP"/>
    <property type="match status" value="1"/>
</dbReference>
<evidence type="ECO:0000256" key="1">
    <source>
        <dbReference type="ARBA" id="ARBA00022729"/>
    </source>
</evidence>
<accession>A0A080VR31</accession>
<dbReference type="Proteomes" id="UP000644192">
    <property type="component" value="Unassembled WGS sequence"/>
</dbReference>
<dbReference type="EMBL" id="WXZT01000001">
    <property type="protein sequence ID" value="MZZ10862.1"/>
    <property type="molecule type" value="Genomic_DNA"/>
</dbReference>
<dbReference type="EMBL" id="WOAD01000003">
    <property type="protein sequence ID" value="MUI34438.1"/>
    <property type="molecule type" value="Genomic_DNA"/>
</dbReference>
<organism evidence="5 6">
    <name type="scientific">Pseudomonas aeruginosa</name>
    <dbReference type="NCBI Taxonomy" id="287"/>
    <lineage>
        <taxon>Bacteria</taxon>
        <taxon>Pseudomonadati</taxon>
        <taxon>Pseudomonadota</taxon>
        <taxon>Gammaproteobacteria</taxon>
        <taxon>Pseudomonadales</taxon>
        <taxon>Pseudomonadaceae</taxon>
        <taxon>Pseudomonas</taxon>
    </lineage>
</organism>
<comment type="caution">
    <text evidence="5">The sequence shown here is derived from an EMBL/GenBank/DDBJ whole genome shotgun (WGS) entry which is preliminary data.</text>
</comment>
<dbReference type="Proteomes" id="UP000194857">
    <property type="component" value="Unassembled WGS sequence"/>
</dbReference>
<dbReference type="NCBIfam" id="NF037995">
    <property type="entry name" value="TRAP_S1"/>
    <property type="match status" value="1"/>
</dbReference>
<reference evidence="5 6" key="1">
    <citation type="submission" date="2017-05" db="EMBL/GenBank/DDBJ databases">
        <authorList>
            <person name="Song R."/>
            <person name="Chenine A.L."/>
            <person name="Ruprecht R.M."/>
        </authorList>
    </citation>
    <scope>NUCLEOTIDE SEQUENCE [LARGE SCALE GENOMIC DNA]</scope>
    <source>
        <strain evidence="5 6">S567_C10_BS</strain>
    </source>
</reference>
<proteinExistence type="predicted"/>
<evidence type="ECO:0000313" key="6">
    <source>
        <dbReference type="Proteomes" id="UP000194857"/>
    </source>
</evidence>
<reference evidence="4" key="3">
    <citation type="submission" date="2020-01" db="EMBL/GenBank/DDBJ databases">
        <title>Bacteria Cultured from War Wounds Associated with the Conflict in Eastern Ukraine.</title>
        <authorList>
            <person name="Snesrud E."/>
            <person name="Galac M.R."/>
            <person name="Mc Gann P."/>
            <person name="Valentine K."/>
            <person name="Viacheslav K."/>
        </authorList>
    </citation>
    <scope>NUCLEOTIDE SEQUENCE</scope>
    <source>
        <strain evidence="4">VNMU148</strain>
    </source>
</reference>
<dbReference type="PANTHER" id="PTHR33376">
    <property type="match status" value="1"/>
</dbReference>
<evidence type="ECO:0000313" key="7">
    <source>
        <dbReference type="Proteomes" id="UP000433532"/>
    </source>
</evidence>
<dbReference type="Gene3D" id="3.40.190.170">
    <property type="entry name" value="Bacterial extracellular solute-binding protein, family 7"/>
    <property type="match status" value="1"/>
</dbReference>
<evidence type="ECO:0000313" key="3">
    <source>
        <dbReference type="EMBL" id="MUI34438.1"/>
    </source>
</evidence>
<dbReference type="GO" id="GO:0030246">
    <property type="term" value="F:carbohydrate binding"/>
    <property type="evidence" value="ECO:0007669"/>
    <property type="project" value="TreeGrafter"/>
</dbReference>
<dbReference type="eggNOG" id="COG1638">
    <property type="taxonomic scope" value="Bacteria"/>
</dbReference>
<dbReference type="AlphaFoldDB" id="A0A080VR31"/>
<dbReference type="CDD" id="cd13677">
    <property type="entry name" value="PBP2_TRAP_SBP_like_6"/>
    <property type="match status" value="1"/>
</dbReference>
<dbReference type="InterPro" id="IPR038404">
    <property type="entry name" value="TRAP_DctP_sf"/>
</dbReference>
<keyword evidence="1 2" id="KW-0732">Signal</keyword>
<dbReference type="GO" id="GO:0055085">
    <property type="term" value="P:transmembrane transport"/>
    <property type="evidence" value="ECO:0007669"/>
    <property type="project" value="InterPro"/>
</dbReference>
<feature type="signal peptide" evidence="2">
    <location>
        <begin position="1"/>
        <end position="31"/>
    </location>
</feature>